<dbReference type="Proteomes" id="UP000184292">
    <property type="component" value="Unassembled WGS sequence"/>
</dbReference>
<keyword evidence="3" id="KW-0808">Transferase</keyword>
<evidence type="ECO:0000259" key="2">
    <source>
        <dbReference type="Pfam" id="PF00535"/>
    </source>
</evidence>
<dbReference type="GO" id="GO:0016740">
    <property type="term" value="F:transferase activity"/>
    <property type="evidence" value="ECO:0007669"/>
    <property type="project" value="UniProtKB-KW"/>
</dbReference>
<dbReference type="AlphaFoldDB" id="A0A1M5ZYP2"/>
<dbReference type="STRING" id="1447782.SAMN05444417_0079"/>
<dbReference type="InterPro" id="IPR001173">
    <property type="entry name" value="Glyco_trans_2-like"/>
</dbReference>
<accession>A0A1M5ZYP2</accession>
<reference evidence="3 4" key="1">
    <citation type="submission" date="2016-11" db="EMBL/GenBank/DDBJ databases">
        <authorList>
            <person name="Jaros S."/>
            <person name="Januszkiewicz K."/>
            <person name="Wedrychowicz H."/>
        </authorList>
    </citation>
    <scope>NUCLEOTIDE SEQUENCE [LARGE SCALE GENOMIC DNA]</scope>
    <source>
        <strain evidence="3 4">DSM 100565</strain>
    </source>
</reference>
<sequence length="635" mass="68791">MRVSVIIPVRDGGPYLAPAIRSALNQTSPPAEVIVVDNGSTDGSAEVAAGFGPAVHLVRCARRGAPAARNLGAEEATGDALMFLDADDLLGPSALAAMTRALAPRRAAIAACPWRRYVKEGEAWIPAPASTPPRRPDQDDLAAWITGWYHPPCSVLWSRDAFELTGGWNEALAVNQDGELMMRALASGTPLVRSREGLAYYRRLPGDAVSLSGMSRTPRGLAARLSVLEGIEGRLAGEDKLGRYRAALAEGFASIAQESAGVDPGTAEAAGRGVSRNGGFGRARRLHRTAARAAGRRRERSRIPIGPAAPVPDREPGDQPDPLVSVILPTFQRAGPVRTAIRSVLDQTYPRLELLVIDDGSTDGTDETVAGFDDPRLRYIRLAGNRGVAAARNRGLSEARGALLAFLDSDDEWMPEKTARQVALMGRRPSRVGLCHTGLRLRTSGETWSPSLRGDVLPEILAGNVVHFGTSSVMIRREVADAVGGFDETLPANEDHDYWARIGRFYDFDVLPEPLMIYDDGPGQAETGERRSRNFAANMAARDLFVSRHGIEAARLGMRWRYQMDSARRHLDWDDGDARAGRWLLAKAARDRPAHPAAYVLLALSVLPRPIRAGLSRRLGQFWGRLRSARVHPGA</sequence>
<dbReference type="InterPro" id="IPR029044">
    <property type="entry name" value="Nucleotide-diphossugar_trans"/>
</dbReference>
<organism evidence="3 4">
    <name type="scientific">Wenxinia saemankumensis</name>
    <dbReference type="NCBI Taxonomy" id="1447782"/>
    <lineage>
        <taxon>Bacteria</taxon>
        <taxon>Pseudomonadati</taxon>
        <taxon>Pseudomonadota</taxon>
        <taxon>Alphaproteobacteria</taxon>
        <taxon>Rhodobacterales</taxon>
        <taxon>Roseobacteraceae</taxon>
        <taxon>Wenxinia</taxon>
    </lineage>
</organism>
<dbReference type="PANTHER" id="PTHR43685">
    <property type="entry name" value="GLYCOSYLTRANSFERASE"/>
    <property type="match status" value="1"/>
</dbReference>
<dbReference type="EMBL" id="FQYO01000001">
    <property type="protein sequence ID" value="SHI29360.1"/>
    <property type="molecule type" value="Genomic_DNA"/>
</dbReference>
<feature type="domain" description="Glycosyltransferase 2-like" evidence="2">
    <location>
        <begin position="4"/>
        <end position="155"/>
    </location>
</feature>
<feature type="compositionally biased region" description="Basic residues" evidence="1">
    <location>
        <begin position="291"/>
        <end position="300"/>
    </location>
</feature>
<evidence type="ECO:0000313" key="3">
    <source>
        <dbReference type="EMBL" id="SHI29360.1"/>
    </source>
</evidence>
<name>A0A1M5ZYP2_9RHOB</name>
<dbReference type="RefSeq" id="WP_073325554.1">
    <property type="nucleotide sequence ID" value="NZ_FQYO01000001.1"/>
</dbReference>
<feature type="domain" description="Glycosyltransferase 2-like" evidence="2">
    <location>
        <begin position="325"/>
        <end position="481"/>
    </location>
</feature>
<dbReference type="InterPro" id="IPR050834">
    <property type="entry name" value="Glycosyltransf_2"/>
</dbReference>
<evidence type="ECO:0000313" key="4">
    <source>
        <dbReference type="Proteomes" id="UP000184292"/>
    </source>
</evidence>
<dbReference type="OrthoDB" id="5291101at2"/>
<dbReference type="PANTHER" id="PTHR43685:SF2">
    <property type="entry name" value="GLYCOSYLTRANSFERASE 2-LIKE DOMAIN-CONTAINING PROTEIN"/>
    <property type="match status" value="1"/>
</dbReference>
<dbReference type="Gene3D" id="3.90.550.10">
    <property type="entry name" value="Spore Coat Polysaccharide Biosynthesis Protein SpsA, Chain A"/>
    <property type="match status" value="2"/>
</dbReference>
<proteinExistence type="predicted"/>
<protein>
    <submittedName>
        <fullName evidence="3">Glycosyl transferase family 2</fullName>
    </submittedName>
</protein>
<evidence type="ECO:0000256" key="1">
    <source>
        <dbReference type="SAM" id="MobiDB-lite"/>
    </source>
</evidence>
<gene>
    <name evidence="3" type="ORF">SAMN05444417_0079</name>
</gene>
<dbReference type="CDD" id="cd00761">
    <property type="entry name" value="Glyco_tranf_GTA_type"/>
    <property type="match status" value="2"/>
</dbReference>
<feature type="region of interest" description="Disordered" evidence="1">
    <location>
        <begin position="291"/>
        <end position="318"/>
    </location>
</feature>
<dbReference type="SUPFAM" id="SSF53448">
    <property type="entry name" value="Nucleotide-diphospho-sugar transferases"/>
    <property type="match status" value="2"/>
</dbReference>
<keyword evidence="4" id="KW-1185">Reference proteome</keyword>
<dbReference type="Pfam" id="PF00535">
    <property type="entry name" value="Glycos_transf_2"/>
    <property type="match status" value="2"/>
</dbReference>